<dbReference type="GO" id="GO:0051537">
    <property type="term" value="F:2 iron, 2 sulfur cluster binding"/>
    <property type="evidence" value="ECO:0007669"/>
    <property type="project" value="UniProtKB-KW"/>
</dbReference>
<dbReference type="InterPro" id="IPR013130">
    <property type="entry name" value="Fe3_Rdtase_TM_dom"/>
</dbReference>
<evidence type="ECO:0000256" key="10">
    <source>
        <dbReference type="ARBA" id="ARBA00023004"/>
    </source>
</evidence>
<evidence type="ECO:0000256" key="6">
    <source>
        <dbReference type="ARBA" id="ARBA00022723"/>
    </source>
</evidence>
<comment type="subcellular location">
    <subcellularLocation>
        <location evidence="2">Membrane</location>
        <topology evidence="2">Multi-pass membrane protein</topology>
    </subcellularLocation>
</comment>
<dbReference type="OrthoDB" id="9801223at2"/>
<keyword evidence="12 14" id="KW-0472">Membrane</keyword>
<dbReference type="Proteomes" id="UP000321234">
    <property type="component" value="Unassembled WGS sequence"/>
</dbReference>
<organism evidence="16 17">
    <name type="scientific">Quadrisphaera setariae</name>
    <dbReference type="NCBI Taxonomy" id="2593304"/>
    <lineage>
        <taxon>Bacteria</taxon>
        <taxon>Bacillati</taxon>
        <taxon>Actinomycetota</taxon>
        <taxon>Actinomycetes</taxon>
        <taxon>Kineosporiales</taxon>
        <taxon>Kineosporiaceae</taxon>
        <taxon>Quadrisphaera</taxon>
    </lineage>
</organism>
<protein>
    <submittedName>
        <fullName evidence="16">Oxidoreductase</fullName>
    </submittedName>
</protein>
<evidence type="ECO:0000256" key="5">
    <source>
        <dbReference type="ARBA" id="ARBA00022714"/>
    </source>
</evidence>
<evidence type="ECO:0000256" key="3">
    <source>
        <dbReference type="ARBA" id="ARBA00022630"/>
    </source>
</evidence>
<reference evidence="16 17" key="1">
    <citation type="submission" date="2019-07" db="EMBL/GenBank/DDBJ databases">
        <title>Quadrisphaera sp. strain DD2A genome sequencing and assembly.</title>
        <authorList>
            <person name="Kim I."/>
        </authorList>
    </citation>
    <scope>NUCLEOTIDE SEQUENCE [LARGE SCALE GENOMIC DNA]</scope>
    <source>
        <strain evidence="16 17">DD2A</strain>
    </source>
</reference>
<feature type="domain" description="FAD-binding FR-type" evidence="15">
    <location>
        <begin position="250"/>
        <end position="350"/>
    </location>
</feature>
<dbReference type="InterPro" id="IPR050415">
    <property type="entry name" value="MRET"/>
</dbReference>
<evidence type="ECO:0000256" key="12">
    <source>
        <dbReference type="ARBA" id="ARBA00023136"/>
    </source>
</evidence>
<dbReference type="InterPro" id="IPR017938">
    <property type="entry name" value="Riboflavin_synthase-like_b-brl"/>
</dbReference>
<keyword evidence="17" id="KW-1185">Reference proteome</keyword>
<keyword evidence="4 14" id="KW-0812">Transmembrane</keyword>
<keyword evidence="5" id="KW-0001">2Fe-2S</keyword>
<evidence type="ECO:0000256" key="1">
    <source>
        <dbReference type="ARBA" id="ARBA00001974"/>
    </source>
</evidence>
<dbReference type="AlphaFoldDB" id="A0A5C8ZGG0"/>
<evidence type="ECO:0000256" key="4">
    <source>
        <dbReference type="ARBA" id="ARBA00022692"/>
    </source>
</evidence>
<keyword evidence="3" id="KW-0285">Flavoprotein</keyword>
<dbReference type="Gene3D" id="2.40.30.10">
    <property type="entry name" value="Translation factors"/>
    <property type="match status" value="1"/>
</dbReference>
<keyword evidence="8 14" id="KW-1133">Transmembrane helix</keyword>
<evidence type="ECO:0000313" key="17">
    <source>
        <dbReference type="Proteomes" id="UP000321234"/>
    </source>
</evidence>
<dbReference type="Pfam" id="PF01794">
    <property type="entry name" value="Ferric_reduct"/>
    <property type="match status" value="1"/>
</dbReference>
<dbReference type="GO" id="GO:0050660">
    <property type="term" value="F:flavin adenine dinucleotide binding"/>
    <property type="evidence" value="ECO:0007669"/>
    <property type="project" value="TreeGrafter"/>
</dbReference>
<proteinExistence type="predicted"/>
<dbReference type="RefSeq" id="WP_147925348.1">
    <property type="nucleotide sequence ID" value="NZ_VKAC01000003.1"/>
</dbReference>
<name>A0A5C8ZGG0_9ACTN</name>
<feature type="transmembrane region" description="Helical" evidence="14">
    <location>
        <begin position="70"/>
        <end position="93"/>
    </location>
</feature>
<gene>
    <name evidence="16" type="ORF">FMM08_05330</name>
</gene>
<evidence type="ECO:0000256" key="13">
    <source>
        <dbReference type="SAM" id="MobiDB-lite"/>
    </source>
</evidence>
<dbReference type="PANTHER" id="PTHR47354">
    <property type="entry name" value="NADH OXIDOREDUCTASE HCR"/>
    <property type="match status" value="1"/>
</dbReference>
<feature type="transmembrane region" description="Helical" evidence="14">
    <location>
        <begin position="156"/>
        <end position="180"/>
    </location>
</feature>
<comment type="caution">
    <text evidence="16">The sequence shown here is derived from an EMBL/GenBank/DDBJ whole genome shotgun (WGS) entry which is preliminary data.</text>
</comment>
<feature type="transmembrane region" description="Helical" evidence="14">
    <location>
        <begin position="192"/>
        <end position="213"/>
    </location>
</feature>
<evidence type="ECO:0000259" key="15">
    <source>
        <dbReference type="PROSITE" id="PS51384"/>
    </source>
</evidence>
<dbReference type="SUPFAM" id="SSF63380">
    <property type="entry name" value="Riboflavin synthase domain-like"/>
    <property type="match status" value="1"/>
</dbReference>
<evidence type="ECO:0000256" key="9">
    <source>
        <dbReference type="ARBA" id="ARBA00023002"/>
    </source>
</evidence>
<evidence type="ECO:0000313" key="16">
    <source>
        <dbReference type="EMBL" id="TXR56927.1"/>
    </source>
</evidence>
<keyword evidence="7" id="KW-0274">FAD</keyword>
<dbReference type="InterPro" id="IPR017927">
    <property type="entry name" value="FAD-bd_FR_type"/>
</dbReference>
<keyword evidence="10" id="KW-0408">Iron</keyword>
<evidence type="ECO:0000256" key="2">
    <source>
        <dbReference type="ARBA" id="ARBA00004141"/>
    </source>
</evidence>
<dbReference type="GO" id="GO:0016491">
    <property type="term" value="F:oxidoreductase activity"/>
    <property type="evidence" value="ECO:0007669"/>
    <property type="project" value="UniProtKB-KW"/>
</dbReference>
<comment type="cofactor">
    <cofactor evidence="1">
        <name>FAD</name>
        <dbReference type="ChEBI" id="CHEBI:57692"/>
    </cofactor>
</comment>
<dbReference type="Gene3D" id="3.40.50.80">
    <property type="entry name" value="Nucleotide-binding domain of ferredoxin-NADP reductase (FNR) module"/>
    <property type="match status" value="1"/>
</dbReference>
<evidence type="ECO:0000256" key="11">
    <source>
        <dbReference type="ARBA" id="ARBA00023014"/>
    </source>
</evidence>
<feature type="region of interest" description="Disordered" evidence="13">
    <location>
        <begin position="1"/>
        <end position="27"/>
    </location>
</feature>
<dbReference type="EMBL" id="VKAC01000003">
    <property type="protein sequence ID" value="TXR56927.1"/>
    <property type="molecule type" value="Genomic_DNA"/>
</dbReference>
<dbReference type="SUPFAM" id="SSF52343">
    <property type="entry name" value="Ferredoxin reductase-like, C-terminal NADP-linked domain"/>
    <property type="match status" value="1"/>
</dbReference>
<evidence type="ECO:0000256" key="14">
    <source>
        <dbReference type="SAM" id="Phobius"/>
    </source>
</evidence>
<feature type="transmembrane region" description="Helical" evidence="14">
    <location>
        <begin position="33"/>
        <end position="50"/>
    </location>
</feature>
<sequence length="486" mass="52037">MTATADPATRRTRRDAVPSPAPVRAGRSWGGDAAGAAALGSLVVVTALWLHDGGLQQLLATGSYGTADSLTSAGRLLGLLASDLLLLQCLLLARIPWVERTWGQDRLVRWHRWTGFTSFWGMVAHIGVITLGYSWAGDAGAGARLRALAAEGWDLLVSYPGMLLAAAGTACLVMVVVTSVRAARRRLRYESWHLLHLYAYLGVALALPHQLWTGSDFVGNPVATAYWWALWAAAATALLVFRLGVPAWHTWHRRLRVAGVVQEAPGVVSVAVRGHRLDRLGWQAGQFAVLRFRDGPGWTRGNPYSLSAAPHPEWMRVTVRDAGDGSARAAHLRPGTRVLLEGPFGRLTLQAREDPTRPVLLVGAGVGTAPLRALFEAVPPAVPALLVQRASREADVLHGQELHEIAAASGGSKRAAALVGPRAAGSWLPQEWAHLDDAGALLHLAPWVAGADVYVCGPGPWAQAVERAARRAGVPRSRVHVEGFAW</sequence>
<dbReference type="PANTHER" id="PTHR47354:SF8">
    <property type="entry name" value="1,2-PHENYLACETYL-COA EPOXIDASE, SUBUNIT E"/>
    <property type="match status" value="1"/>
</dbReference>
<dbReference type="InterPro" id="IPR039261">
    <property type="entry name" value="FNR_nucleotide-bd"/>
</dbReference>
<feature type="transmembrane region" description="Helical" evidence="14">
    <location>
        <begin position="113"/>
        <end position="136"/>
    </location>
</feature>
<evidence type="ECO:0000256" key="7">
    <source>
        <dbReference type="ARBA" id="ARBA00022827"/>
    </source>
</evidence>
<dbReference type="GO" id="GO:0016020">
    <property type="term" value="C:membrane"/>
    <property type="evidence" value="ECO:0007669"/>
    <property type="project" value="UniProtKB-SubCell"/>
</dbReference>
<keyword evidence="9" id="KW-0560">Oxidoreductase</keyword>
<feature type="transmembrane region" description="Helical" evidence="14">
    <location>
        <begin position="225"/>
        <end position="245"/>
    </location>
</feature>
<keyword evidence="6" id="KW-0479">Metal-binding</keyword>
<evidence type="ECO:0000256" key="8">
    <source>
        <dbReference type="ARBA" id="ARBA00022989"/>
    </source>
</evidence>
<dbReference type="GO" id="GO:0046872">
    <property type="term" value="F:metal ion binding"/>
    <property type="evidence" value="ECO:0007669"/>
    <property type="project" value="UniProtKB-KW"/>
</dbReference>
<keyword evidence="11" id="KW-0411">Iron-sulfur</keyword>
<dbReference type="PROSITE" id="PS51384">
    <property type="entry name" value="FAD_FR"/>
    <property type="match status" value="1"/>
</dbReference>
<accession>A0A5C8ZGG0</accession>